<gene>
    <name evidence="7 8" type="primary">mltG</name>
    <name evidence="8" type="ORF">DKG77_10175</name>
</gene>
<keyword evidence="2 7" id="KW-0812">Transmembrane</keyword>
<comment type="caution">
    <text evidence="8">The sequence shown here is derived from an EMBL/GenBank/DDBJ whole genome shotgun (WGS) entry which is preliminary data.</text>
</comment>
<keyword evidence="5 7" id="KW-0456">Lyase</keyword>
<dbReference type="GO" id="GO:0005886">
    <property type="term" value="C:plasma membrane"/>
    <property type="evidence" value="ECO:0007669"/>
    <property type="project" value="UniProtKB-UniRule"/>
</dbReference>
<proteinExistence type="inferred from homology"/>
<keyword evidence="9" id="KW-1185">Reference proteome</keyword>
<evidence type="ECO:0000313" key="8">
    <source>
        <dbReference type="EMBL" id="PWL38615.1"/>
    </source>
</evidence>
<name>A0A316L0T9_9FLAO</name>
<evidence type="ECO:0000313" key="9">
    <source>
        <dbReference type="Proteomes" id="UP000245762"/>
    </source>
</evidence>
<organism evidence="8 9">
    <name type="scientific">Flagellimonas aquimarina</name>
    <dbReference type="NCBI Taxonomy" id="2201895"/>
    <lineage>
        <taxon>Bacteria</taxon>
        <taxon>Pseudomonadati</taxon>
        <taxon>Bacteroidota</taxon>
        <taxon>Flavobacteriia</taxon>
        <taxon>Flavobacteriales</taxon>
        <taxon>Flavobacteriaceae</taxon>
        <taxon>Flagellimonas</taxon>
    </lineage>
</organism>
<evidence type="ECO:0000256" key="3">
    <source>
        <dbReference type="ARBA" id="ARBA00022989"/>
    </source>
</evidence>
<dbReference type="RefSeq" id="WP_109662680.1">
    <property type="nucleotide sequence ID" value="NZ_QGEG01000002.1"/>
</dbReference>
<comment type="function">
    <text evidence="7">Functions as a peptidoglycan terminase that cleaves nascent peptidoglycan strands endolytically to terminate their elongation.</text>
</comment>
<comment type="catalytic activity">
    <reaction evidence="7">
        <text>a peptidoglycan chain = a peptidoglycan chain with N-acetyl-1,6-anhydromuramyl-[peptide] at the reducing end + a peptidoglycan chain with N-acetylglucosamine at the non-reducing end.</text>
        <dbReference type="EC" id="4.2.2.29"/>
    </reaction>
</comment>
<evidence type="ECO:0000256" key="7">
    <source>
        <dbReference type="HAMAP-Rule" id="MF_02065"/>
    </source>
</evidence>
<evidence type="ECO:0000256" key="1">
    <source>
        <dbReference type="ARBA" id="ARBA00022475"/>
    </source>
</evidence>
<dbReference type="NCBIfam" id="TIGR00247">
    <property type="entry name" value="endolytic transglycosylase MltG"/>
    <property type="match status" value="1"/>
</dbReference>
<keyword evidence="6 7" id="KW-0961">Cell wall biogenesis/degradation</keyword>
<dbReference type="GO" id="GO:0071555">
    <property type="term" value="P:cell wall organization"/>
    <property type="evidence" value="ECO:0007669"/>
    <property type="project" value="UniProtKB-KW"/>
</dbReference>
<comment type="similarity">
    <text evidence="7">Belongs to the transglycosylase MltG family.</text>
</comment>
<sequence>MYLKKVLWAAALLGLLICGFMAYQIYSAIFSPNTQFNNDEAFVYVRSDATFSEVKTNLAPLLKDLGTFESVAERKGYVNNVKGGKFSIRKGMNNNEIINSLRSNNIPVKVSFNNQESLTALAGRISEQIEADSLSLLQAFNDAEFLSDSKFDDDSKLGMYIPNTYEFFWNTSAQNFRDRMLKEYQRFWNDGRLEKAKNLNLSPSQVTSLAAIVQKETVKAEERPRVAGVYLNRIKKGILLQADPTVIFAIKKETGNYDTIIKRVLYRDLEMDSPYNTYKYSGIPPGPITMPDISSVEAVLNFEKHDYLYFVADVSNFGYHMFAKSLAQHNRNKAQYIRWLNAQKIRR</sequence>
<evidence type="ECO:0000256" key="4">
    <source>
        <dbReference type="ARBA" id="ARBA00023136"/>
    </source>
</evidence>
<dbReference type="Pfam" id="PF02618">
    <property type="entry name" value="YceG"/>
    <property type="match status" value="1"/>
</dbReference>
<evidence type="ECO:0000256" key="5">
    <source>
        <dbReference type="ARBA" id="ARBA00023239"/>
    </source>
</evidence>
<dbReference type="AlphaFoldDB" id="A0A316L0T9"/>
<dbReference type="PANTHER" id="PTHR30518">
    <property type="entry name" value="ENDOLYTIC MUREIN TRANSGLYCOSYLASE"/>
    <property type="match status" value="1"/>
</dbReference>
<dbReference type="EC" id="4.2.2.29" evidence="7"/>
<keyword evidence="1 7" id="KW-1003">Cell membrane</keyword>
<dbReference type="InterPro" id="IPR003770">
    <property type="entry name" value="MLTG-like"/>
</dbReference>
<reference evidence="8 9" key="1">
    <citation type="submission" date="2018-05" db="EMBL/GenBank/DDBJ databases">
        <title>Complete genome sequence of Flagellimonas aquimarina ECD12 isolated from seaweed Ecklonia cava.</title>
        <authorList>
            <person name="Choi S."/>
            <person name="Seong C."/>
        </authorList>
    </citation>
    <scope>NUCLEOTIDE SEQUENCE [LARGE SCALE GENOMIC DNA]</scope>
    <source>
        <strain evidence="8 9">ECD12</strain>
    </source>
</reference>
<protein>
    <recommendedName>
        <fullName evidence="7">Endolytic murein transglycosylase</fullName>
        <ecNumber evidence="7">4.2.2.29</ecNumber>
    </recommendedName>
    <alternativeName>
        <fullName evidence="7">Peptidoglycan lytic transglycosylase</fullName>
    </alternativeName>
    <alternativeName>
        <fullName evidence="7">Peptidoglycan polymerization terminase</fullName>
    </alternativeName>
</protein>
<dbReference type="HAMAP" id="MF_02065">
    <property type="entry name" value="MltG"/>
    <property type="match status" value="1"/>
</dbReference>
<dbReference type="EMBL" id="QGEG01000002">
    <property type="protein sequence ID" value="PWL38615.1"/>
    <property type="molecule type" value="Genomic_DNA"/>
</dbReference>
<evidence type="ECO:0000256" key="6">
    <source>
        <dbReference type="ARBA" id="ARBA00023316"/>
    </source>
</evidence>
<dbReference type="PANTHER" id="PTHR30518:SF2">
    <property type="entry name" value="ENDOLYTIC MUREIN TRANSGLYCOSYLASE"/>
    <property type="match status" value="1"/>
</dbReference>
<keyword evidence="4 7" id="KW-0472">Membrane</keyword>
<dbReference type="GO" id="GO:0009252">
    <property type="term" value="P:peptidoglycan biosynthetic process"/>
    <property type="evidence" value="ECO:0007669"/>
    <property type="project" value="UniProtKB-UniRule"/>
</dbReference>
<dbReference type="Gene3D" id="3.30.160.60">
    <property type="entry name" value="Classic Zinc Finger"/>
    <property type="match status" value="1"/>
</dbReference>
<dbReference type="CDD" id="cd08010">
    <property type="entry name" value="MltG_like"/>
    <property type="match status" value="1"/>
</dbReference>
<evidence type="ECO:0000256" key="2">
    <source>
        <dbReference type="ARBA" id="ARBA00022692"/>
    </source>
</evidence>
<feature type="site" description="Important for catalytic activity" evidence="7">
    <location>
        <position position="216"/>
    </location>
</feature>
<dbReference type="Proteomes" id="UP000245762">
    <property type="component" value="Unassembled WGS sequence"/>
</dbReference>
<dbReference type="GO" id="GO:0008932">
    <property type="term" value="F:lytic endotransglycosylase activity"/>
    <property type="evidence" value="ECO:0007669"/>
    <property type="project" value="UniProtKB-UniRule"/>
</dbReference>
<dbReference type="OrthoDB" id="9814591at2"/>
<keyword evidence="3 7" id="KW-1133">Transmembrane helix</keyword>
<accession>A0A316L0T9</accession>